<reference evidence="12" key="2">
    <citation type="submission" date="2019-02" db="EMBL/GenBank/DDBJ databases">
        <title>Granulicella sibirica sp. nov., a psychrotolerant acidobacterium isolated from an organic soil layer in forested tundra, West Siberia.</title>
        <authorList>
            <person name="Oshkin I.Y."/>
            <person name="Kulichevskaya I.S."/>
            <person name="Rijpstra W.I.C."/>
            <person name="Sinninghe Damste J.S."/>
            <person name="Rakitin A.L."/>
            <person name="Ravin N.V."/>
            <person name="Dedysh S.N."/>
        </authorList>
    </citation>
    <scope>NUCLEOTIDE SEQUENCE [LARGE SCALE GENOMIC DNA]</scope>
    <source>
        <strain evidence="12">AF10</strain>
    </source>
</reference>
<evidence type="ECO:0000256" key="8">
    <source>
        <dbReference type="SAM" id="Phobius"/>
    </source>
</evidence>
<evidence type="ECO:0008006" key="13">
    <source>
        <dbReference type="Google" id="ProtNLM"/>
    </source>
</evidence>
<feature type="transmembrane region" description="Helical" evidence="8">
    <location>
        <begin position="39"/>
        <end position="61"/>
    </location>
</feature>
<dbReference type="InterPro" id="IPR050250">
    <property type="entry name" value="Macrolide_Exporter_MacB"/>
</dbReference>
<evidence type="ECO:0000256" key="1">
    <source>
        <dbReference type="ARBA" id="ARBA00004651"/>
    </source>
</evidence>
<reference evidence="11 12" key="1">
    <citation type="submission" date="2018-11" db="EMBL/GenBank/DDBJ databases">
        <authorList>
            <person name="Mardanov A.V."/>
            <person name="Ravin N.V."/>
            <person name="Dedysh S.N."/>
        </authorList>
    </citation>
    <scope>NUCLEOTIDE SEQUENCE [LARGE SCALE GENOMIC DNA]</scope>
    <source>
        <strain evidence="11 12">AF10</strain>
    </source>
</reference>
<feature type="transmembrane region" description="Helical" evidence="8">
    <location>
        <begin position="796"/>
        <end position="816"/>
    </location>
</feature>
<evidence type="ECO:0000256" key="4">
    <source>
        <dbReference type="ARBA" id="ARBA00022989"/>
    </source>
</evidence>
<evidence type="ECO:0000256" key="5">
    <source>
        <dbReference type="ARBA" id="ARBA00023136"/>
    </source>
</evidence>
<keyword evidence="5 8" id="KW-0472">Membrane</keyword>
<dbReference type="InterPro" id="IPR003838">
    <property type="entry name" value="ABC3_permease_C"/>
</dbReference>
<protein>
    <recommendedName>
        <fullName evidence="13">Permease</fullName>
    </recommendedName>
</protein>
<dbReference type="PANTHER" id="PTHR30572">
    <property type="entry name" value="MEMBRANE COMPONENT OF TRANSPORTER-RELATED"/>
    <property type="match status" value="1"/>
</dbReference>
<feature type="transmembrane region" description="Helical" evidence="8">
    <location>
        <begin position="706"/>
        <end position="729"/>
    </location>
</feature>
<accession>A0A4Q0T7M5</accession>
<dbReference type="PANTHER" id="PTHR30572:SF4">
    <property type="entry name" value="ABC TRANSPORTER PERMEASE YTRF"/>
    <property type="match status" value="1"/>
</dbReference>
<organism evidence="11 12">
    <name type="scientific">Granulicella sibirica</name>
    <dbReference type="NCBI Taxonomy" id="2479048"/>
    <lineage>
        <taxon>Bacteria</taxon>
        <taxon>Pseudomonadati</taxon>
        <taxon>Acidobacteriota</taxon>
        <taxon>Terriglobia</taxon>
        <taxon>Terriglobales</taxon>
        <taxon>Acidobacteriaceae</taxon>
        <taxon>Granulicella</taxon>
    </lineage>
</organism>
<comment type="subcellular location">
    <subcellularLocation>
        <location evidence="1">Cell membrane</location>
        <topology evidence="1">Multi-pass membrane protein</topology>
    </subcellularLocation>
</comment>
<feature type="domain" description="MacB-like periplasmic core" evidence="10">
    <location>
        <begin position="451"/>
        <end position="672"/>
    </location>
</feature>
<proteinExistence type="inferred from homology"/>
<evidence type="ECO:0000313" key="12">
    <source>
        <dbReference type="Proteomes" id="UP000289437"/>
    </source>
</evidence>
<keyword evidence="3 8" id="KW-0812">Transmembrane</keyword>
<feature type="domain" description="MacB-like periplasmic core" evidence="10">
    <location>
        <begin position="43"/>
        <end position="260"/>
    </location>
</feature>
<keyword evidence="2" id="KW-1003">Cell membrane</keyword>
<evidence type="ECO:0000256" key="3">
    <source>
        <dbReference type="ARBA" id="ARBA00022692"/>
    </source>
</evidence>
<evidence type="ECO:0000256" key="2">
    <source>
        <dbReference type="ARBA" id="ARBA00022475"/>
    </source>
</evidence>
<feature type="transmembrane region" description="Helical" evidence="8">
    <location>
        <begin position="352"/>
        <end position="375"/>
    </location>
</feature>
<dbReference type="RefSeq" id="WP_241654435.1">
    <property type="nucleotide sequence ID" value="NZ_RDSM01000001.1"/>
</dbReference>
<dbReference type="Proteomes" id="UP000289437">
    <property type="component" value="Unassembled WGS sequence"/>
</dbReference>
<keyword evidence="12" id="KW-1185">Reference proteome</keyword>
<dbReference type="InterPro" id="IPR025857">
    <property type="entry name" value="MacB_PCD"/>
</dbReference>
<dbReference type="GO" id="GO:0022857">
    <property type="term" value="F:transmembrane transporter activity"/>
    <property type="evidence" value="ECO:0007669"/>
    <property type="project" value="TreeGrafter"/>
</dbReference>
<dbReference type="Pfam" id="PF12704">
    <property type="entry name" value="MacB_PCD"/>
    <property type="match status" value="2"/>
</dbReference>
<keyword evidence="4 8" id="KW-1133">Transmembrane helix</keyword>
<evidence type="ECO:0000313" key="11">
    <source>
        <dbReference type="EMBL" id="RXH58720.1"/>
    </source>
</evidence>
<dbReference type="GO" id="GO:0005886">
    <property type="term" value="C:plasma membrane"/>
    <property type="evidence" value="ECO:0007669"/>
    <property type="project" value="UniProtKB-SubCell"/>
</dbReference>
<evidence type="ECO:0000256" key="7">
    <source>
        <dbReference type="SAM" id="MobiDB-lite"/>
    </source>
</evidence>
<evidence type="ECO:0000256" key="6">
    <source>
        <dbReference type="ARBA" id="ARBA00038076"/>
    </source>
</evidence>
<dbReference type="AlphaFoldDB" id="A0A4Q0T7M5"/>
<dbReference type="Pfam" id="PF02687">
    <property type="entry name" value="FtsX"/>
    <property type="match status" value="2"/>
</dbReference>
<feature type="region of interest" description="Disordered" evidence="7">
    <location>
        <begin position="532"/>
        <end position="555"/>
    </location>
</feature>
<feature type="transmembrane region" description="Helical" evidence="8">
    <location>
        <begin position="763"/>
        <end position="784"/>
    </location>
</feature>
<dbReference type="InterPro" id="IPR017800">
    <property type="entry name" value="ADOP"/>
</dbReference>
<comment type="caution">
    <text evidence="11">The sequence shown here is derived from an EMBL/GenBank/DDBJ whole genome shotgun (WGS) entry which is preliminary data.</text>
</comment>
<dbReference type="EMBL" id="RDSM01000001">
    <property type="protein sequence ID" value="RXH58720.1"/>
    <property type="molecule type" value="Genomic_DNA"/>
</dbReference>
<feature type="transmembrane region" description="Helical" evidence="8">
    <location>
        <begin position="292"/>
        <end position="321"/>
    </location>
</feature>
<feature type="transmembrane region" description="Helical" evidence="8">
    <location>
        <begin position="445"/>
        <end position="465"/>
    </location>
</feature>
<dbReference type="NCBIfam" id="TIGR03434">
    <property type="entry name" value="ADOP"/>
    <property type="match status" value="1"/>
</dbReference>
<feature type="domain" description="ABC3 transporter permease C-terminal" evidence="9">
    <location>
        <begin position="713"/>
        <end position="826"/>
    </location>
</feature>
<feature type="domain" description="ABC3 transporter permease C-terminal" evidence="9">
    <location>
        <begin position="303"/>
        <end position="420"/>
    </location>
</feature>
<sequence>MDGTIAPASPYPTARSEPMSILRQDLSYTFRRLARSPGFAVAVILSISLGIAANATIFSMVSRFVLRPAPVGDPSTLRALYTLHDGDQCCNNFPLPAFEDVRDQVKSFSGVSAYNELVPASIGGAGEPERVWGQAASANFFDVLSLPMLAGRGFLGSEENQQVIVLSHRLWQRRFASDPSVIGKSIDLSGHPYTVVGVTPAGFRGVDLILDSEFWVPLGNVTSLVPNLSGITSRDMHWLAVVARLKPGVTSAQADAELSTLAKRLAIAYPATDKGNGFLSDRAGSLPKRDKAAVLAFLASLSVVVLLLLAIACANVANLMLARAASRQREMAVRVALGATRMRIIRQMVMESVILALGGGLVGTLLSAWATRGLAAFHFPAPVPLNLTLSIDWQVLAYVFVLSVGAGILFGVAPALAALRPRLANALKGEDILARPGRRITTRDALIVGQIAMCLVLLTATGIFLRSLQQAANIDIGFRSNGIVSAQVDPSANGYTVERTVQFLMRLRENIASQPGVISAVVTDSVPLNGGNRSDGFHAQVKPKGLASKPSDQDPSVEMYMATPGYFEALGIPRISGRDLANESPTGPKVALVNQTFVKKIFGTENPIGQNVVDGDAVYQVIGVVGDIKSRTLGEQARPVLFRSLEQAVLKDPASSYTVMVRSTADPAAIVGIVRNQVRALDTGIAVFNVQTMQEHLRDALFLPRLAAMLFGIFGFIGLTLASVGLYGAMSYSVSQRTREIGIRMALGAQISSVRRLFVRKGMLLTLVAVGIGVPASLALSRLFTSVLYGVRANDPATFVSVPIFLCLVALAACWLPARRASRVDPQTVLRAE</sequence>
<comment type="similarity">
    <text evidence="6">Belongs to the ABC-4 integral membrane protein family.</text>
</comment>
<gene>
    <name evidence="11" type="ORF">GRAN_2030</name>
</gene>
<name>A0A4Q0T7M5_9BACT</name>
<evidence type="ECO:0000259" key="10">
    <source>
        <dbReference type="Pfam" id="PF12704"/>
    </source>
</evidence>
<evidence type="ECO:0000259" key="9">
    <source>
        <dbReference type="Pfam" id="PF02687"/>
    </source>
</evidence>
<feature type="transmembrane region" description="Helical" evidence="8">
    <location>
        <begin position="395"/>
        <end position="419"/>
    </location>
</feature>